<dbReference type="RefSeq" id="XP_003383636.2">
    <property type="nucleotide sequence ID" value="XM_003383588.2"/>
</dbReference>
<comment type="similarity">
    <text evidence="1">Belongs to the glycosyl hydrolase 3 family.</text>
</comment>
<evidence type="ECO:0000256" key="2">
    <source>
        <dbReference type="ARBA" id="ARBA00022729"/>
    </source>
</evidence>
<evidence type="ECO:0000259" key="5">
    <source>
        <dbReference type="SMART" id="SM01217"/>
    </source>
</evidence>
<dbReference type="AlphaFoldDB" id="A0AAN0IAH4"/>
<dbReference type="Gene3D" id="3.20.20.300">
    <property type="entry name" value="Glycoside hydrolase, family 3, N-terminal domain"/>
    <property type="match status" value="1"/>
</dbReference>
<dbReference type="PANTHER" id="PTHR42721:SF3">
    <property type="entry name" value="BETA-D-XYLOSIDASE 5-RELATED"/>
    <property type="match status" value="1"/>
</dbReference>
<dbReference type="GeneID" id="100632442"/>
<dbReference type="InterPro" id="IPR002772">
    <property type="entry name" value="Glyco_hydro_3_C"/>
</dbReference>
<evidence type="ECO:0000256" key="1">
    <source>
        <dbReference type="ARBA" id="ARBA00005336"/>
    </source>
</evidence>
<keyword evidence="2" id="KW-0732">Signal</keyword>
<dbReference type="SUPFAM" id="SSF52279">
    <property type="entry name" value="Beta-D-glucan exohydrolase, C-terminal domain"/>
    <property type="match status" value="1"/>
</dbReference>
<dbReference type="Pfam" id="PF00933">
    <property type="entry name" value="Glyco_hydro_3"/>
    <property type="match status" value="1"/>
</dbReference>
<dbReference type="InterPro" id="IPR044993">
    <property type="entry name" value="BXL"/>
</dbReference>
<dbReference type="Gene3D" id="3.40.50.1700">
    <property type="entry name" value="Glycoside hydrolase family 3 C-terminal domain"/>
    <property type="match status" value="1"/>
</dbReference>
<organism evidence="6 7">
    <name type="scientific">Amphimedon queenslandica</name>
    <name type="common">Sponge</name>
    <dbReference type="NCBI Taxonomy" id="400682"/>
    <lineage>
        <taxon>Eukaryota</taxon>
        <taxon>Metazoa</taxon>
        <taxon>Porifera</taxon>
        <taxon>Demospongiae</taxon>
        <taxon>Heteroscleromorpha</taxon>
        <taxon>Haplosclerida</taxon>
        <taxon>Niphatidae</taxon>
        <taxon>Amphimedon</taxon>
    </lineage>
</organism>
<name>A0AAN0IAH4_AMPQE</name>
<dbReference type="InterPro" id="IPR013783">
    <property type="entry name" value="Ig-like_fold"/>
</dbReference>
<dbReference type="PANTHER" id="PTHR42721">
    <property type="entry name" value="SUGAR HYDROLASE-RELATED"/>
    <property type="match status" value="1"/>
</dbReference>
<keyword evidence="3" id="KW-0378">Hydrolase</keyword>
<feature type="domain" description="Fibronectin type III-like" evidence="5">
    <location>
        <begin position="678"/>
        <end position="745"/>
    </location>
</feature>
<sequence>MMSLYGSTGKCEIHATMKLVDLLKVMELLGRSAIAVFLLFLVASRADYCEKPPFNAYLYCNYSASITERVKDLLSRLTVLEKMSQTATNASAIERLDIPAYDWWSECLHGLAQSPGVFFENDLTSATSFPQVIGLGATFNMSLVLAMGQVISTEARAFANNGQSGLTFFAPNINIYRDPRWGRGQETPGEDPYLTSQYAANFVKGIQEGSEDRRYLKAIATCKHYAAYNLERYLDVRRVNFNAIVSDQDLEETYLPAFKACVQEGQVGSIMCSYNAINGVPNCANDFINNKIARDTWGFEGYIVSDCGAILDIQYKHNYTSDTNITVADALKGGCDLNCGHFYEKYMEDAFDNSTITEEDIDKSLTRLFTSRMRLGMFDPPEIQPFRQYSVKDVNTPEAQDLALNAAREGIVLLQNKGSVLPLDIVKHSNIAAIGPNADATHIMQGNYHGIAPYLISPLQGFSNLGINATYQIGCPVACNDTEGFPDAVKAVQGVDAVIAVIGLNNTQEGESHDRTSIALPGHQEDLLLELKKNAAKGTPLIVVVMSGGSVDLTGVKDIADAILWAGYPGQSGGQAIAEVIYGKVNPSGRLPVTFYPASYINEIPYTNMSMRVPPGRSYKFYTGTPVFPFGFGLSYTTFEIKWKDTSTAKDYYLKTTHDEVVNYEATVTNSGSRPGSVSVLAFITSSVPGAPMKELFAFKKIYLEPTESVDVSFVAEPKVFTTVDIYGIRKIRPGAYKIIIGDDDHHIKHNVFISA</sequence>
<dbReference type="InterPro" id="IPR036881">
    <property type="entry name" value="Glyco_hydro_3_C_sf"/>
</dbReference>
<evidence type="ECO:0000313" key="6">
    <source>
        <dbReference type="EnsemblMetazoa" id="XP_003383636.2"/>
    </source>
</evidence>
<dbReference type="Pfam" id="PF01915">
    <property type="entry name" value="Glyco_hydro_3_C"/>
    <property type="match status" value="1"/>
</dbReference>
<keyword evidence="7" id="KW-1185">Reference proteome</keyword>
<dbReference type="SMART" id="SM01217">
    <property type="entry name" value="Fn3_like"/>
    <property type="match status" value="1"/>
</dbReference>
<accession>A0AAN0IAH4</accession>
<proteinExistence type="inferred from homology"/>
<dbReference type="InterPro" id="IPR001764">
    <property type="entry name" value="Glyco_hydro_3_N"/>
</dbReference>
<dbReference type="InterPro" id="IPR026891">
    <property type="entry name" value="Fn3-like"/>
</dbReference>
<dbReference type="Gene3D" id="2.60.40.10">
    <property type="entry name" value="Immunoglobulins"/>
    <property type="match status" value="1"/>
</dbReference>
<dbReference type="GO" id="GO:0045493">
    <property type="term" value="P:xylan catabolic process"/>
    <property type="evidence" value="ECO:0007669"/>
    <property type="project" value="InterPro"/>
</dbReference>
<dbReference type="GO" id="GO:0046556">
    <property type="term" value="F:alpha-L-arabinofuranosidase activity"/>
    <property type="evidence" value="ECO:0007669"/>
    <property type="project" value="TreeGrafter"/>
</dbReference>
<evidence type="ECO:0000256" key="3">
    <source>
        <dbReference type="ARBA" id="ARBA00022801"/>
    </source>
</evidence>
<reference evidence="7" key="1">
    <citation type="journal article" date="2010" name="Nature">
        <title>The Amphimedon queenslandica genome and the evolution of animal complexity.</title>
        <authorList>
            <person name="Srivastava M."/>
            <person name="Simakov O."/>
            <person name="Chapman J."/>
            <person name="Fahey B."/>
            <person name="Gauthier M.E."/>
            <person name="Mitros T."/>
            <person name="Richards G.S."/>
            <person name="Conaco C."/>
            <person name="Dacre M."/>
            <person name="Hellsten U."/>
            <person name="Larroux C."/>
            <person name="Putnam N.H."/>
            <person name="Stanke M."/>
            <person name="Adamska M."/>
            <person name="Darling A."/>
            <person name="Degnan S.M."/>
            <person name="Oakley T.H."/>
            <person name="Plachetzki D.C."/>
            <person name="Zhai Y."/>
            <person name="Adamski M."/>
            <person name="Calcino A."/>
            <person name="Cummins S.F."/>
            <person name="Goodstein D.M."/>
            <person name="Harris C."/>
            <person name="Jackson D.J."/>
            <person name="Leys S.P."/>
            <person name="Shu S."/>
            <person name="Woodcroft B.J."/>
            <person name="Vervoort M."/>
            <person name="Kosik K.S."/>
            <person name="Manning G."/>
            <person name="Degnan B.M."/>
            <person name="Rokhsar D.S."/>
        </authorList>
    </citation>
    <scope>NUCLEOTIDE SEQUENCE [LARGE SCALE GENOMIC DNA]</scope>
</reference>
<dbReference type="GO" id="GO:0031222">
    <property type="term" value="P:arabinan catabolic process"/>
    <property type="evidence" value="ECO:0007669"/>
    <property type="project" value="TreeGrafter"/>
</dbReference>
<dbReference type="InterPro" id="IPR036962">
    <property type="entry name" value="Glyco_hydro_3_N_sf"/>
</dbReference>
<dbReference type="Proteomes" id="UP000007879">
    <property type="component" value="Unassembled WGS sequence"/>
</dbReference>
<dbReference type="Pfam" id="PF14310">
    <property type="entry name" value="Fn3-like"/>
    <property type="match status" value="1"/>
</dbReference>
<keyword evidence="4" id="KW-0326">Glycosidase</keyword>
<dbReference type="SUPFAM" id="SSF51445">
    <property type="entry name" value="(Trans)glycosidases"/>
    <property type="match status" value="1"/>
</dbReference>
<dbReference type="PRINTS" id="PR00133">
    <property type="entry name" value="GLHYDRLASE3"/>
</dbReference>
<dbReference type="InterPro" id="IPR017853">
    <property type="entry name" value="GH"/>
</dbReference>
<dbReference type="FunFam" id="3.40.50.1700:FF:000009">
    <property type="entry name" value="Periplasmic beta-glucosidase"/>
    <property type="match status" value="1"/>
</dbReference>
<dbReference type="GO" id="GO:0009044">
    <property type="term" value="F:xylan 1,4-beta-xylosidase activity"/>
    <property type="evidence" value="ECO:0007669"/>
    <property type="project" value="InterPro"/>
</dbReference>
<reference evidence="6" key="2">
    <citation type="submission" date="2024-06" db="UniProtKB">
        <authorList>
            <consortium name="EnsemblMetazoa"/>
        </authorList>
    </citation>
    <scope>IDENTIFICATION</scope>
</reference>
<evidence type="ECO:0000256" key="4">
    <source>
        <dbReference type="ARBA" id="ARBA00023295"/>
    </source>
</evidence>
<dbReference type="KEGG" id="aqu:100632442"/>
<dbReference type="EnsemblMetazoa" id="XM_003383588.2">
    <property type="protein sequence ID" value="XP_003383636.2"/>
    <property type="gene ID" value="LOC100632442"/>
</dbReference>
<protein>
    <recommendedName>
        <fullName evidence="5">Fibronectin type III-like domain-containing protein</fullName>
    </recommendedName>
</protein>
<evidence type="ECO:0000313" key="7">
    <source>
        <dbReference type="Proteomes" id="UP000007879"/>
    </source>
</evidence>